<dbReference type="PANTHER" id="PTHR33823">
    <property type="entry name" value="RNA POLYMERASE-BINDING TRANSCRIPTION FACTOR DKSA-RELATED"/>
    <property type="match status" value="1"/>
</dbReference>
<name>A0A853D9F6_9MICO</name>
<evidence type="ECO:0000256" key="1">
    <source>
        <dbReference type="PROSITE-ProRule" id="PRU00510"/>
    </source>
</evidence>
<protein>
    <submittedName>
        <fullName evidence="3">DnaK suppressor protein</fullName>
    </submittedName>
</protein>
<feature type="region of interest" description="Disordered" evidence="2">
    <location>
        <begin position="21"/>
        <end position="56"/>
    </location>
</feature>
<comment type="caution">
    <text evidence="3">The sequence shown here is derived from an EMBL/GenBank/DDBJ whole genome shotgun (WGS) entry which is preliminary data.</text>
</comment>
<dbReference type="RefSeq" id="WP_179479378.1">
    <property type="nucleotide sequence ID" value="NZ_JACCFW010000001.1"/>
</dbReference>
<proteinExistence type="predicted"/>
<dbReference type="Gene3D" id="1.20.120.910">
    <property type="entry name" value="DksA, coiled-coil domain"/>
    <property type="match status" value="1"/>
</dbReference>
<dbReference type="Proteomes" id="UP000571817">
    <property type="component" value="Unassembled WGS sequence"/>
</dbReference>
<feature type="zinc finger region" description="dksA C4-type" evidence="1">
    <location>
        <begin position="84"/>
        <end position="108"/>
    </location>
</feature>
<gene>
    <name evidence="3" type="ORF">HNR15_000835</name>
</gene>
<dbReference type="PROSITE" id="PS51128">
    <property type="entry name" value="ZF_DKSA_2"/>
    <property type="match status" value="1"/>
</dbReference>
<evidence type="ECO:0000256" key="2">
    <source>
        <dbReference type="SAM" id="MobiDB-lite"/>
    </source>
</evidence>
<evidence type="ECO:0000313" key="3">
    <source>
        <dbReference type="EMBL" id="NYJ73872.1"/>
    </source>
</evidence>
<dbReference type="PANTHER" id="PTHR33823:SF4">
    <property type="entry name" value="GENERAL STRESS PROTEIN 16O"/>
    <property type="match status" value="1"/>
</dbReference>
<dbReference type="AlphaFoldDB" id="A0A853D9F6"/>
<accession>A0A853D9F6</accession>
<sequence>MDADRARTLLEEERAEVQSLLTHLDSNLDQDRETGRGDAGDDVDSAQPLAADEVDDATAASLRDRLAAIERAEKRLADGTFGLSVRSGTPIPDERLEVMPTAELTVEESAQDS</sequence>
<evidence type="ECO:0000313" key="4">
    <source>
        <dbReference type="Proteomes" id="UP000571817"/>
    </source>
</evidence>
<keyword evidence="4" id="KW-1185">Reference proteome</keyword>
<feature type="compositionally biased region" description="Basic and acidic residues" evidence="2">
    <location>
        <begin position="29"/>
        <end position="39"/>
    </location>
</feature>
<dbReference type="EMBL" id="JACCFW010000001">
    <property type="protein sequence ID" value="NYJ73872.1"/>
    <property type="molecule type" value="Genomic_DNA"/>
</dbReference>
<reference evidence="3 4" key="1">
    <citation type="submission" date="2020-07" db="EMBL/GenBank/DDBJ databases">
        <title>Sequencing the genomes of 1000 actinobacteria strains.</title>
        <authorList>
            <person name="Klenk H.-P."/>
        </authorList>
    </citation>
    <scope>NUCLEOTIDE SEQUENCE [LARGE SCALE GENOMIC DNA]</scope>
    <source>
        <strain evidence="3 4">DSM 29531</strain>
    </source>
</reference>
<organism evidence="3 4">
    <name type="scientific">Allobranchiibius huperziae</name>
    <dbReference type="NCBI Taxonomy" id="1874116"/>
    <lineage>
        <taxon>Bacteria</taxon>
        <taxon>Bacillati</taxon>
        <taxon>Actinomycetota</taxon>
        <taxon>Actinomycetes</taxon>
        <taxon>Micrococcales</taxon>
        <taxon>Dermacoccaceae</taxon>
        <taxon>Allobranchiibius</taxon>
    </lineage>
</organism>